<proteinExistence type="predicted"/>
<name>A0A8S5NQK8_9CAUD</name>
<evidence type="ECO:0000313" key="1">
    <source>
        <dbReference type="EMBL" id="DAD96504.1"/>
    </source>
</evidence>
<organism evidence="1">
    <name type="scientific">Myoviridae sp. ctj3P51</name>
    <dbReference type="NCBI Taxonomy" id="2826687"/>
    <lineage>
        <taxon>Viruses</taxon>
        <taxon>Duplodnaviria</taxon>
        <taxon>Heunggongvirae</taxon>
        <taxon>Uroviricota</taxon>
        <taxon>Caudoviricetes</taxon>
    </lineage>
</organism>
<protein>
    <submittedName>
        <fullName evidence="1">Uncharacterized protein</fullName>
    </submittedName>
</protein>
<reference evidence="1" key="1">
    <citation type="journal article" date="2021" name="Proc. Natl. Acad. Sci. U.S.A.">
        <title>A Catalog of Tens of Thousands of Viruses from Human Metagenomes Reveals Hidden Associations with Chronic Diseases.</title>
        <authorList>
            <person name="Tisza M.J."/>
            <person name="Buck C.B."/>
        </authorList>
    </citation>
    <scope>NUCLEOTIDE SEQUENCE</scope>
    <source>
        <strain evidence="1">Ctj3P51</strain>
    </source>
</reference>
<accession>A0A8S5NQK8</accession>
<dbReference type="EMBL" id="BK015217">
    <property type="protein sequence ID" value="DAD96504.1"/>
    <property type="molecule type" value="Genomic_DNA"/>
</dbReference>
<sequence>MMSRYIDADLLKAEFTGDFTKAYATSLTKRIIAQQPTVDVEEVRHGKWIYEGHHEMMGHAFQCSVCTRWMFTNSPEYVVEEYPYCHCGAKMESVEGLENEE</sequence>